<dbReference type="OrthoDB" id="9779761at2"/>
<keyword evidence="2" id="KW-1185">Reference proteome</keyword>
<organism evidence="1 2">
    <name type="scientific">Anaerosacchariphilus polymeriproducens</name>
    <dbReference type="NCBI Taxonomy" id="1812858"/>
    <lineage>
        <taxon>Bacteria</taxon>
        <taxon>Bacillati</taxon>
        <taxon>Bacillota</taxon>
        <taxon>Clostridia</taxon>
        <taxon>Lachnospirales</taxon>
        <taxon>Lachnospiraceae</taxon>
        <taxon>Anaerosacchariphilus</taxon>
    </lineage>
</organism>
<evidence type="ECO:0000313" key="2">
    <source>
        <dbReference type="Proteomes" id="UP000255036"/>
    </source>
</evidence>
<gene>
    <name evidence="1" type="ORF">DWV06_12500</name>
</gene>
<name>A0A371ATF6_9FIRM</name>
<proteinExistence type="predicted"/>
<dbReference type="RefSeq" id="WP_115482534.1">
    <property type="nucleotide sequence ID" value="NZ_QRCT01000039.1"/>
</dbReference>
<dbReference type="Proteomes" id="UP000255036">
    <property type="component" value="Unassembled WGS sequence"/>
</dbReference>
<protein>
    <recommendedName>
        <fullName evidence="3">HNH endonuclease</fullName>
    </recommendedName>
</protein>
<comment type="caution">
    <text evidence="1">The sequence shown here is derived from an EMBL/GenBank/DDBJ whole genome shotgun (WGS) entry which is preliminary data.</text>
</comment>
<dbReference type="AlphaFoldDB" id="A0A371ATF6"/>
<dbReference type="EMBL" id="QRCT01000039">
    <property type="protein sequence ID" value="RDU22866.1"/>
    <property type="molecule type" value="Genomic_DNA"/>
</dbReference>
<sequence>MNRRTKALQFSKATMNKIADRDECCIFCKIGYRMDKIDSFQQQILSIAHYINKSQGGLGIEENGVLICQYHHHNLDNGCESLRSEMLGIIEEYLKGFYPGWKLENLKYKKYS</sequence>
<reference evidence="1 2" key="1">
    <citation type="submission" date="2018-07" db="EMBL/GenBank/DDBJ databases">
        <title>Anaerosacharophilus polymeroproducens gen. nov. sp. nov., an anaerobic bacterium isolated from salt field.</title>
        <authorList>
            <person name="Kim W."/>
            <person name="Yang S.-H."/>
            <person name="Oh J."/>
            <person name="Lee J.-H."/>
            <person name="Kwon K.K."/>
        </authorList>
    </citation>
    <scope>NUCLEOTIDE SEQUENCE [LARGE SCALE GENOMIC DNA]</scope>
    <source>
        <strain evidence="1 2">MCWD5</strain>
    </source>
</reference>
<evidence type="ECO:0008006" key="3">
    <source>
        <dbReference type="Google" id="ProtNLM"/>
    </source>
</evidence>
<evidence type="ECO:0000313" key="1">
    <source>
        <dbReference type="EMBL" id="RDU22866.1"/>
    </source>
</evidence>
<accession>A0A371ATF6</accession>